<feature type="non-terminal residue" evidence="1">
    <location>
        <position position="1"/>
    </location>
</feature>
<reference evidence="1" key="1">
    <citation type="submission" date="2021-02" db="EMBL/GenBank/DDBJ databases">
        <authorList>
            <person name="Nowell W R."/>
        </authorList>
    </citation>
    <scope>NUCLEOTIDE SEQUENCE</scope>
</reference>
<evidence type="ECO:0000313" key="2">
    <source>
        <dbReference type="Proteomes" id="UP000663866"/>
    </source>
</evidence>
<dbReference type="Proteomes" id="UP000663866">
    <property type="component" value="Unassembled WGS sequence"/>
</dbReference>
<proteinExistence type="predicted"/>
<comment type="caution">
    <text evidence="1">The sequence shown here is derived from an EMBL/GenBank/DDBJ whole genome shotgun (WGS) entry which is preliminary data.</text>
</comment>
<keyword evidence="2" id="KW-1185">Reference proteome</keyword>
<organism evidence="1 2">
    <name type="scientific">Rotaria magnacalcarata</name>
    <dbReference type="NCBI Taxonomy" id="392030"/>
    <lineage>
        <taxon>Eukaryota</taxon>
        <taxon>Metazoa</taxon>
        <taxon>Spiralia</taxon>
        <taxon>Gnathifera</taxon>
        <taxon>Rotifera</taxon>
        <taxon>Eurotatoria</taxon>
        <taxon>Bdelloidea</taxon>
        <taxon>Philodinida</taxon>
        <taxon>Philodinidae</taxon>
        <taxon>Rotaria</taxon>
    </lineage>
</organism>
<protein>
    <submittedName>
        <fullName evidence="1">Uncharacterized protein</fullName>
    </submittedName>
</protein>
<gene>
    <name evidence="1" type="ORF">OVN521_LOCUS44277</name>
</gene>
<feature type="non-terminal residue" evidence="1">
    <location>
        <position position="96"/>
    </location>
</feature>
<dbReference type="EMBL" id="CAJOBG010066710">
    <property type="protein sequence ID" value="CAF4576798.1"/>
    <property type="molecule type" value="Genomic_DNA"/>
</dbReference>
<evidence type="ECO:0000313" key="1">
    <source>
        <dbReference type="EMBL" id="CAF4576798.1"/>
    </source>
</evidence>
<name>A0A821AIY5_9BILA</name>
<dbReference type="AlphaFoldDB" id="A0A821AIY5"/>
<sequence length="96" mass="11119">MEFSKGSLSYVGNLNELREKQLNDPIIEQVINKLKINDHGRWNKKLISFAHAKQSLYLKDGLLIWYNRNKDIILPVVPKDTLVHILSQEHSSDHNG</sequence>
<accession>A0A821AIY5</accession>